<proteinExistence type="predicted"/>
<dbReference type="EMBL" id="QJUE01000002">
    <property type="protein sequence ID" value="PYE03162.1"/>
    <property type="molecule type" value="Genomic_DNA"/>
</dbReference>
<evidence type="ECO:0000256" key="1">
    <source>
        <dbReference type="SAM" id="Phobius"/>
    </source>
</evidence>
<comment type="caution">
    <text evidence="3">The sequence shown here is derived from an EMBL/GenBank/DDBJ whole genome shotgun (WGS) entry which is preliminary data.</text>
</comment>
<protein>
    <recommendedName>
        <fullName evidence="2">Bacteriophage T5 Orf172 DNA-binding domain-containing protein</fullName>
    </recommendedName>
</protein>
<evidence type="ECO:0000259" key="2">
    <source>
        <dbReference type="SMART" id="SM00974"/>
    </source>
</evidence>
<feature type="domain" description="Bacteriophage T5 Orf172 DNA-binding" evidence="2">
    <location>
        <begin position="8"/>
        <end position="79"/>
    </location>
</feature>
<dbReference type="Proteomes" id="UP000247807">
    <property type="component" value="Unassembled WGS sequence"/>
</dbReference>
<dbReference type="InterPro" id="IPR018306">
    <property type="entry name" value="Phage_T5_Orf172_DNA-bd"/>
</dbReference>
<feature type="transmembrane region" description="Helical" evidence="1">
    <location>
        <begin position="93"/>
        <end position="115"/>
    </location>
</feature>
<keyword evidence="1" id="KW-1133">Transmembrane helix</keyword>
<reference evidence="3 4" key="1">
    <citation type="journal article" date="2018" name="Appl. Environ. Microbiol.">
        <title>Genome rearrangement shapes Prochlorococcus ecological adaptation.</title>
        <authorList>
            <person name="Yan W."/>
            <person name="Wei S."/>
            <person name="Wang Q."/>
            <person name="Xiao X."/>
            <person name="Zeng Q."/>
            <person name="Jiao N."/>
            <person name="Zhang R."/>
        </authorList>
    </citation>
    <scope>NUCLEOTIDE SEQUENCE [LARGE SCALE GENOMIC DNA]</scope>
    <source>
        <strain evidence="3 4">XMU1408</strain>
    </source>
</reference>
<dbReference type="OrthoDB" id="541464at2"/>
<feature type="transmembrane region" description="Helical" evidence="1">
    <location>
        <begin position="155"/>
        <end position="179"/>
    </location>
</feature>
<dbReference type="AlphaFoldDB" id="A0A318R6J1"/>
<dbReference type="Pfam" id="PF13455">
    <property type="entry name" value="MUG113"/>
    <property type="match status" value="1"/>
</dbReference>
<sequence length="180" mass="21954">MSGWLYLIKNGNLYKIGITKNLDNRMRQLKPDYIVAKLYSDQFKKLEKEFHQRYKNVRIPQTEYFRLDQKHIREIKRRINKIKYSKRVILENLIKSCCLLLCMFFIVLTFMYLTVNDLENILYRSLSLMEKISYFFSFITLFLKSDKYLSFWNEIKYRLSSTFIFFLSALFFKVASVFLL</sequence>
<organism evidence="3 4">
    <name type="scientific">Prochlorococcus marinus XMU1408</name>
    <dbReference type="NCBI Taxonomy" id="2213228"/>
    <lineage>
        <taxon>Bacteria</taxon>
        <taxon>Bacillati</taxon>
        <taxon>Cyanobacteriota</taxon>
        <taxon>Cyanophyceae</taxon>
        <taxon>Synechococcales</taxon>
        <taxon>Prochlorococcaceae</taxon>
        <taxon>Prochlorococcus</taxon>
    </lineage>
</organism>
<keyword evidence="1" id="KW-0472">Membrane</keyword>
<accession>A0A318R6J1</accession>
<gene>
    <name evidence="3" type="ORF">DNJ73_05340</name>
</gene>
<dbReference type="SMART" id="SM00974">
    <property type="entry name" value="T5orf172"/>
    <property type="match status" value="1"/>
</dbReference>
<name>A0A318R6J1_PROMR</name>
<keyword evidence="1" id="KW-0812">Transmembrane</keyword>
<evidence type="ECO:0000313" key="3">
    <source>
        <dbReference type="EMBL" id="PYE03162.1"/>
    </source>
</evidence>
<evidence type="ECO:0000313" key="4">
    <source>
        <dbReference type="Proteomes" id="UP000247807"/>
    </source>
</evidence>